<reference evidence="1" key="1">
    <citation type="submission" date="2019-02" db="EMBL/GenBank/DDBJ databases">
        <authorList>
            <person name="Gruber-Vodicka R. H."/>
            <person name="Seah K. B. B."/>
        </authorList>
    </citation>
    <scope>NUCLEOTIDE SEQUENCE</scope>
    <source>
        <strain evidence="1">BECK_BZ164</strain>
    </source>
</reference>
<protein>
    <submittedName>
        <fullName evidence="1">Uncharacterized protein</fullName>
    </submittedName>
</protein>
<accession>A0A450VQW5</accession>
<evidence type="ECO:0000313" key="1">
    <source>
        <dbReference type="EMBL" id="VFK07167.1"/>
    </source>
</evidence>
<sequence>MADQCNYTSEIDMDARMSGANTRFARTLPRTYGRILYSPIMLGFALMPKSCGFTTLCYRHFADQPGIR</sequence>
<name>A0A450VQW5_9GAMM</name>
<dbReference type="EMBL" id="CAADFL010000033">
    <property type="protein sequence ID" value="VFK07167.1"/>
    <property type="molecule type" value="Genomic_DNA"/>
</dbReference>
<proteinExistence type="predicted"/>
<gene>
    <name evidence="1" type="ORF">BECKFM1743B_GA0114221_1003315</name>
</gene>
<dbReference type="AlphaFoldDB" id="A0A450VQW5"/>
<organism evidence="1">
    <name type="scientific">Candidatus Kentrum sp. FM</name>
    <dbReference type="NCBI Taxonomy" id="2126340"/>
    <lineage>
        <taxon>Bacteria</taxon>
        <taxon>Pseudomonadati</taxon>
        <taxon>Pseudomonadota</taxon>
        <taxon>Gammaproteobacteria</taxon>
        <taxon>Candidatus Kentrum</taxon>
    </lineage>
</organism>